<organism evidence="2 3">
    <name type="scientific">Dillenia turbinata</name>
    <dbReference type="NCBI Taxonomy" id="194707"/>
    <lineage>
        <taxon>Eukaryota</taxon>
        <taxon>Viridiplantae</taxon>
        <taxon>Streptophyta</taxon>
        <taxon>Embryophyta</taxon>
        <taxon>Tracheophyta</taxon>
        <taxon>Spermatophyta</taxon>
        <taxon>Magnoliopsida</taxon>
        <taxon>eudicotyledons</taxon>
        <taxon>Gunneridae</taxon>
        <taxon>Pentapetalae</taxon>
        <taxon>Dilleniales</taxon>
        <taxon>Dilleniaceae</taxon>
        <taxon>Dillenia</taxon>
    </lineage>
</organism>
<gene>
    <name evidence="2" type="ORF">RJ641_013297</name>
</gene>
<comment type="similarity">
    <text evidence="1">Belongs to the UDP-glycosyltransferase family.</text>
</comment>
<protein>
    <submittedName>
        <fullName evidence="2">Uncharacterized protein</fullName>
    </submittedName>
</protein>
<proteinExistence type="inferred from homology"/>
<dbReference type="Gene3D" id="3.40.50.2000">
    <property type="entry name" value="Glycogen Phosphorylase B"/>
    <property type="match status" value="1"/>
</dbReference>
<name>A0AAN8ZSY7_9MAGN</name>
<sequence>MGINGETKKPHAVCLPYPAQGHITPMLQLAKLLHYKGFHITFVNNEYNHMRFLKSRGPHSLDGLPDFRFAAIADGLPPTDTCDATQDAKALCHSIRDRLLLAPFKKLLQKLNAEDSNVPPVTCVVSDILSITLSATEELGIPNVLLWTASACSLMGSLHYPQLMERGYIPLKDI</sequence>
<evidence type="ECO:0000313" key="3">
    <source>
        <dbReference type="Proteomes" id="UP001370490"/>
    </source>
</evidence>
<dbReference type="PANTHER" id="PTHR11926:SF774">
    <property type="entry name" value="UDP-GLYCOSYLTRANSFERASE 85A1-RELATED"/>
    <property type="match status" value="1"/>
</dbReference>
<dbReference type="AlphaFoldDB" id="A0AAN8ZSY7"/>
<accession>A0AAN8ZSY7</accession>
<reference evidence="2 3" key="1">
    <citation type="submission" date="2023-12" db="EMBL/GenBank/DDBJ databases">
        <title>A high-quality genome assembly for Dillenia turbinata (Dilleniales).</title>
        <authorList>
            <person name="Chanderbali A."/>
        </authorList>
    </citation>
    <scope>NUCLEOTIDE SEQUENCE [LARGE SCALE GENOMIC DNA]</scope>
    <source>
        <strain evidence="2">LSX21</strain>
        <tissue evidence="2">Leaf</tissue>
    </source>
</reference>
<comment type="caution">
    <text evidence="2">The sequence shown here is derived from an EMBL/GenBank/DDBJ whole genome shotgun (WGS) entry which is preliminary data.</text>
</comment>
<dbReference type="PANTHER" id="PTHR11926">
    <property type="entry name" value="GLUCOSYL/GLUCURONOSYL TRANSFERASES"/>
    <property type="match status" value="1"/>
</dbReference>
<evidence type="ECO:0000313" key="2">
    <source>
        <dbReference type="EMBL" id="KAK6945753.1"/>
    </source>
</evidence>
<keyword evidence="3" id="KW-1185">Reference proteome</keyword>
<dbReference type="SUPFAM" id="SSF53756">
    <property type="entry name" value="UDP-Glycosyltransferase/glycogen phosphorylase"/>
    <property type="match status" value="1"/>
</dbReference>
<evidence type="ECO:0000256" key="1">
    <source>
        <dbReference type="ARBA" id="ARBA00009995"/>
    </source>
</evidence>
<dbReference type="Proteomes" id="UP001370490">
    <property type="component" value="Unassembled WGS sequence"/>
</dbReference>
<dbReference type="GO" id="GO:0080043">
    <property type="term" value="F:quercetin 3-O-glucosyltransferase activity"/>
    <property type="evidence" value="ECO:0007669"/>
    <property type="project" value="TreeGrafter"/>
</dbReference>
<dbReference type="GO" id="GO:0080044">
    <property type="term" value="F:quercetin 7-O-glucosyltransferase activity"/>
    <property type="evidence" value="ECO:0007669"/>
    <property type="project" value="TreeGrafter"/>
</dbReference>
<dbReference type="EMBL" id="JBAMMX010000002">
    <property type="protein sequence ID" value="KAK6945753.1"/>
    <property type="molecule type" value="Genomic_DNA"/>
</dbReference>